<dbReference type="Gene3D" id="6.10.340.10">
    <property type="match status" value="1"/>
</dbReference>
<keyword evidence="14" id="KW-0904">Protein phosphatase</keyword>
<evidence type="ECO:0000256" key="14">
    <source>
        <dbReference type="ARBA" id="ARBA00022912"/>
    </source>
</evidence>
<comment type="cofactor">
    <cofactor evidence="2">
        <name>Mn(2+)</name>
        <dbReference type="ChEBI" id="CHEBI:29035"/>
    </cofactor>
</comment>
<keyword evidence="6" id="KW-1003">Cell membrane</keyword>
<keyword evidence="9" id="KW-0547">Nucleotide-binding</keyword>
<sequence length="523" mass="55951">MIRAAKDWAKRHWPALSLRTILFGTLLFVAALPGFGAVFLRVYENTIVQQTEAELIAQGAVLSAAYKSAWTGGRAGGRGQAIAPEPPQIDLRTMTVLPPSTAAPARLPADSEAVAVARQLASIASDSAAVTLAAVRLLDRNGTVVLGRNDLGASYASHPEVRKAIAGRSDTVLRRRQEYPHGHIWEAISRASTIRVHHARPVIVDGRVVGVVMLSRSPRGLMLGIYQDRGKIALGIAVIFGMLVVLVGLLSRGIARPITMLTEASQRVAQGSADIPETPSTAAIEIRELFDNFRLMAGRIDARSRYLRDFATAVSHEFKTPISGIRGALELLGEHWSTMDDTDRTRFIANAAADTERLQQLTDRLLELAKADMTLGDSSAVADVLAVLHHVADRLTGERLAIRIDSPLPLAPANIAPGTLTTILETLIDNSARMGADTVTMTARMIGDRIEIAVQDDGPGIPTADTEKIFEPFFTGRRDRGGTGLGLAIARSLASATGATVTANIVPAGACIVVQMQRSMRDS</sequence>
<accession>A0A7U4J6S2</accession>
<organism evidence="24 25">
    <name type="scientific">Sphingomonas hengshuiensis</name>
    <dbReference type="NCBI Taxonomy" id="1609977"/>
    <lineage>
        <taxon>Bacteria</taxon>
        <taxon>Pseudomonadati</taxon>
        <taxon>Pseudomonadota</taxon>
        <taxon>Alphaproteobacteria</taxon>
        <taxon>Sphingomonadales</taxon>
        <taxon>Sphingomonadaceae</taxon>
        <taxon>Sphingomonas</taxon>
    </lineage>
</organism>
<evidence type="ECO:0000256" key="13">
    <source>
        <dbReference type="ARBA" id="ARBA00022842"/>
    </source>
</evidence>
<dbReference type="EC" id="2.7.13.3" evidence="5"/>
<evidence type="ECO:0000256" key="7">
    <source>
        <dbReference type="ARBA" id="ARBA00022553"/>
    </source>
</evidence>
<dbReference type="CDD" id="cd00082">
    <property type="entry name" value="HisKA"/>
    <property type="match status" value="1"/>
</dbReference>
<comment type="catalytic activity">
    <reaction evidence="1">
        <text>ATP + protein L-histidine = ADP + protein N-phospho-L-histidine.</text>
        <dbReference type="EC" id="2.7.13.3"/>
    </reaction>
</comment>
<dbReference type="PANTHER" id="PTHR44936">
    <property type="entry name" value="SENSOR PROTEIN CREC"/>
    <property type="match status" value="1"/>
</dbReference>
<reference evidence="24 25" key="1">
    <citation type="journal article" date="2015" name="Int. J. Syst. Evol. Microbiol.">
        <title>Sphingomonas hengshuiensis sp. nov., isolated from lake wetland.</title>
        <authorList>
            <person name="Wei S."/>
            <person name="Wang T."/>
            <person name="Liu H."/>
            <person name="Zhang C."/>
            <person name="Guo J."/>
            <person name="Wang Q."/>
            <person name="Liang K."/>
            <person name="Zhang Z."/>
        </authorList>
    </citation>
    <scope>NUCLEOTIDE SEQUENCE [LARGE SCALE GENOMIC DNA]</scope>
    <source>
        <strain evidence="24 25">WHSC-8</strain>
    </source>
</reference>
<dbReference type="PANTHER" id="PTHR44936:SF9">
    <property type="entry name" value="SENSOR PROTEIN CREC"/>
    <property type="match status" value="1"/>
</dbReference>
<dbReference type="GO" id="GO:0005524">
    <property type="term" value="F:ATP binding"/>
    <property type="evidence" value="ECO:0007669"/>
    <property type="project" value="UniProtKB-KW"/>
</dbReference>
<dbReference type="Pfam" id="PF02518">
    <property type="entry name" value="HATPase_c"/>
    <property type="match status" value="1"/>
</dbReference>
<evidence type="ECO:0000259" key="22">
    <source>
        <dbReference type="PROSITE" id="PS50109"/>
    </source>
</evidence>
<evidence type="ECO:0000256" key="1">
    <source>
        <dbReference type="ARBA" id="ARBA00000085"/>
    </source>
</evidence>
<evidence type="ECO:0000256" key="18">
    <source>
        <dbReference type="ARBA" id="ARBA00023211"/>
    </source>
</evidence>
<evidence type="ECO:0000313" key="25">
    <source>
        <dbReference type="Proteomes" id="UP000032300"/>
    </source>
</evidence>
<dbReference type="EMBL" id="CP010836">
    <property type="protein sequence ID" value="AJP71290.1"/>
    <property type="molecule type" value="Genomic_DNA"/>
</dbReference>
<dbReference type="PROSITE" id="PS50109">
    <property type="entry name" value="HIS_KIN"/>
    <property type="match status" value="1"/>
</dbReference>
<comment type="cofactor">
    <cofactor evidence="3">
        <name>Mg(2+)</name>
        <dbReference type="ChEBI" id="CHEBI:18420"/>
    </cofactor>
</comment>
<keyword evidence="11" id="KW-0378">Hydrolase</keyword>
<dbReference type="InterPro" id="IPR003660">
    <property type="entry name" value="HAMP_dom"/>
</dbReference>
<dbReference type="Pfam" id="PF00512">
    <property type="entry name" value="HisKA"/>
    <property type="match status" value="1"/>
</dbReference>
<evidence type="ECO:0000256" key="9">
    <source>
        <dbReference type="ARBA" id="ARBA00022741"/>
    </source>
</evidence>
<dbReference type="AlphaFoldDB" id="A0A7U4J6S2"/>
<evidence type="ECO:0000256" key="4">
    <source>
        <dbReference type="ARBA" id="ARBA00004651"/>
    </source>
</evidence>
<evidence type="ECO:0000256" key="6">
    <source>
        <dbReference type="ARBA" id="ARBA00022475"/>
    </source>
</evidence>
<dbReference type="GO" id="GO:0000155">
    <property type="term" value="F:phosphorelay sensor kinase activity"/>
    <property type="evidence" value="ECO:0007669"/>
    <property type="project" value="InterPro"/>
</dbReference>
<evidence type="ECO:0000256" key="10">
    <source>
        <dbReference type="ARBA" id="ARBA00022777"/>
    </source>
</evidence>
<reference evidence="24 25" key="2">
    <citation type="submission" date="2015-02" db="EMBL/GenBank/DDBJ databases">
        <title>The complete genome of Sphingomonas hengshuiensis sp. WHSC-8 isolated from soil of Hengshui Lake.</title>
        <authorList>
            <person name="Wei S."/>
            <person name="Guo J."/>
            <person name="Su C."/>
            <person name="Wu R."/>
            <person name="Zhang Z."/>
            <person name="Liang K."/>
            <person name="Li H."/>
            <person name="Wang T."/>
            <person name="Liu H."/>
            <person name="Zhang C."/>
            <person name="Li Z."/>
            <person name="Wang Q."/>
            <person name="Meng J."/>
        </authorList>
    </citation>
    <scope>NUCLEOTIDE SEQUENCE [LARGE SCALE GENOMIC DNA]</scope>
    <source>
        <strain evidence="24 25">WHSC-8</strain>
    </source>
</reference>
<evidence type="ECO:0000256" key="17">
    <source>
        <dbReference type="ARBA" id="ARBA00023026"/>
    </source>
</evidence>
<keyword evidence="12" id="KW-0067">ATP-binding</keyword>
<feature type="transmembrane region" description="Helical" evidence="21">
    <location>
        <begin position="232"/>
        <end position="250"/>
    </location>
</feature>
<dbReference type="InterPro" id="IPR036097">
    <property type="entry name" value="HisK_dim/P_sf"/>
</dbReference>
<name>A0A7U4J6S2_9SPHN</name>
<dbReference type="InterPro" id="IPR036890">
    <property type="entry name" value="HATPase_C_sf"/>
</dbReference>
<keyword evidence="15" id="KW-0902">Two-component regulatory system</keyword>
<dbReference type="SMART" id="SM00388">
    <property type="entry name" value="HisKA"/>
    <property type="match status" value="1"/>
</dbReference>
<keyword evidence="13" id="KW-0460">Magnesium</keyword>
<dbReference type="OrthoDB" id="9815202at2"/>
<dbReference type="InterPro" id="IPR004358">
    <property type="entry name" value="Sig_transdc_His_kin-like_C"/>
</dbReference>
<evidence type="ECO:0000256" key="15">
    <source>
        <dbReference type="ARBA" id="ARBA00023012"/>
    </source>
</evidence>
<dbReference type="Gene3D" id="1.10.287.130">
    <property type="match status" value="1"/>
</dbReference>
<dbReference type="Proteomes" id="UP000032300">
    <property type="component" value="Chromosome"/>
</dbReference>
<dbReference type="CDD" id="cd00075">
    <property type="entry name" value="HATPase"/>
    <property type="match status" value="1"/>
</dbReference>
<protein>
    <recommendedName>
        <fullName evidence="19">Signal transduction histidine-protein kinase/phosphatase MprB</fullName>
        <ecNumber evidence="5">2.7.13.3</ecNumber>
    </recommendedName>
    <alternativeName>
        <fullName evidence="20">Mycobacterial persistence regulator B</fullName>
    </alternativeName>
</protein>
<dbReference type="SUPFAM" id="SSF47384">
    <property type="entry name" value="Homodimeric domain of signal transducing histidine kinase"/>
    <property type="match status" value="1"/>
</dbReference>
<evidence type="ECO:0000313" key="24">
    <source>
        <dbReference type="EMBL" id="AJP71290.1"/>
    </source>
</evidence>
<feature type="domain" description="HAMP" evidence="23">
    <location>
        <begin position="252"/>
        <end position="305"/>
    </location>
</feature>
<dbReference type="InterPro" id="IPR050980">
    <property type="entry name" value="2C_sensor_his_kinase"/>
</dbReference>
<dbReference type="Gene3D" id="3.30.565.10">
    <property type="entry name" value="Histidine kinase-like ATPase, C-terminal domain"/>
    <property type="match status" value="1"/>
</dbReference>
<evidence type="ECO:0000256" key="11">
    <source>
        <dbReference type="ARBA" id="ARBA00022801"/>
    </source>
</evidence>
<evidence type="ECO:0000256" key="20">
    <source>
        <dbReference type="ARBA" id="ARBA00041776"/>
    </source>
</evidence>
<dbReference type="CDD" id="cd06225">
    <property type="entry name" value="HAMP"/>
    <property type="match status" value="1"/>
</dbReference>
<keyword evidence="18" id="KW-0464">Manganese</keyword>
<keyword evidence="17" id="KW-0843">Virulence</keyword>
<proteinExistence type="predicted"/>
<keyword evidence="7" id="KW-0597">Phosphoprotein</keyword>
<evidence type="ECO:0000256" key="5">
    <source>
        <dbReference type="ARBA" id="ARBA00012438"/>
    </source>
</evidence>
<dbReference type="PROSITE" id="PS50885">
    <property type="entry name" value="HAMP"/>
    <property type="match status" value="1"/>
</dbReference>
<feature type="domain" description="Histidine kinase" evidence="22">
    <location>
        <begin position="313"/>
        <end position="520"/>
    </location>
</feature>
<evidence type="ECO:0000256" key="21">
    <source>
        <dbReference type="SAM" id="Phobius"/>
    </source>
</evidence>
<comment type="subcellular location">
    <subcellularLocation>
        <location evidence="4">Cell membrane</location>
        <topology evidence="4">Multi-pass membrane protein</topology>
    </subcellularLocation>
</comment>
<evidence type="ECO:0000256" key="16">
    <source>
        <dbReference type="ARBA" id="ARBA00023016"/>
    </source>
</evidence>
<dbReference type="PRINTS" id="PR00344">
    <property type="entry name" value="BCTRLSENSOR"/>
</dbReference>
<evidence type="ECO:0000256" key="2">
    <source>
        <dbReference type="ARBA" id="ARBA00001936"/>
    </source>
</evidence>
<evidence type="ECO:0000259" key="23">
    <source>
        <dbReference type="PROSITE" id="PS50885"/>
    </source>
</evidence>
<dbReference type="SMART" id="SM00387">
    <property type="entry name" value="HATPase_c"/>
    <property type="match status" value="1"/>
</dbReference>
<keyword evidence="8" id="KW-0808">Transferase</keyword>
<dbReference type="InterPro" id="IPR003661">
    <property type="entry name" value="HisK_dim/P_dom"/>
</dbReference>
<keyword evidence="10" id="KW-0418">Kinase</keyword>
<keyword evidence="21" id="KW-1133">Transmembrane helix</keyword>
<evidence type="ECO:0000256" key="19">
    <source>
        <dbReference type="ARBA" id="ARBA00040454"/>
    </source>
</evidence>
<keyword evidence="21" id="KW-0472">Membrane</keyword>
<dbReference type="GO" id="GO:0005886">
    <property type="term" value="C:plasma membrane"/>
    <property type="evidence" value="ECO:0007669"/>
    <property type="project" value="UniProtKB-SubCell"/>
</dbReference>
<dbReference type="InterPro" id="IPR003594">
    <property type="entry name" value="HATPase_dom"/>
</dbReference>
<keyword evidence="16" id="KW-0346">Stress response</keyword>
<gene>
    <name evidence="24" type="ORF">TS85_04990</name>
</gene>
<keyword evidence="25" id="KW-1185">Reference proteome</keyword>
<evidence type="ECO:0000256" key="3">
    <source>
        <dbReference type="ARBA" id="ARBA00001946"/>
    </source>
</evidence>
<dbReference type="GO" id="GO:0004721">
    <property type="term" value="F:phosphoprotein phosphatase activity"/>
    <property type="evidence" value="ECO:0007669"/>
    <property type="project" value="UniProtKB-KW"/>
</dbReference>
<dbReference type="SUPFAM" id="SSF55874">
    <property type="entry name" value="ATPase domain of HSP90 chaperone/DNA topoisomerase II/histidine kinase"/>
    <property type="match status" value="1"/>
</dbReference>
<evidence type="ECO:0000256" key="12">
    <source>
        <dbReference type="ARBA" id="ARBA00022840"/>
    </source>
</evidence>
<dbReference type="InterPro" id="IPR005467">
    <property type="entry name" value="His_kinase_dom"/>
</dbReference>
<keyword evidence="21" id="KW-0812">Transmembrane</keyword>
<evidence type="ECO:0000256" key="8">
    <source>
        <dbReference type="ARBA" id="ARBA00022679"/>
    </source>
</evidence>
<dbReference type="KEGG" id="sphi:TS85_04990"/>